<reference evidence="9 10" key="1">
    <citation type="submission" date="2020-07" db="EMBL/GenBank/DDBJ databases">
        <title>Taxonomic revisions and descriptions of new bacterial species based on genomic comparisons in the high-G+C-content subgroup of the family Alcaligenaceae.</title>
        <authorList>
            <person name="Szabo A."/>
            <person name="Felfoldi T."/>
        </authorList>
    </citation>
    <scope>NUCLEOTIDE SEQUENCE [LARGE SCALE GENOMIC DNA]</scope>
    <source>
        <strain evidence="9 10">DSM 25264</strain>
    </source>
</reference>
<evidence type="ECO:0000256" key="2">
    <source>
        <dbReference type="ARBA" id="ARBA00022722"/>
    </source>
</evidence>
<evidence type="ECO:0000259" key="7">
    <source>
        <dbReference type="Pfam" id="PF03755"/>
    </source>
</evidence>
<dbReference type="InterPro" id="IPR005229">
    <property type="entry name" value="YicC/YloC-like"/>
</dbReference>
<evidence type="ECO:0000259" key="8">
    <source>
        <dbReference type="Pfam" id="PF08340"/>
    </source>
</evidence>
<organism evidence="9 10">
    <name type="scientific">Allopusillimonas soli</name>
    <dbReference type="NCBI Taxonomy" id="659016"/>
    <lineage>
        <taxon>Bacteria</taxon>
        <taxon>Pseudomonadati</taxon>
        <taxon>Pseudomonadota</taxon>
        <taxon>Betaproteobacteria</taxon>
        <taxon>Burkholderiales</taxon>
        <taxon>Alcaligenaceae</taxon>
        <taxon>Allopusillimonas</taxon>
    </lineage>
</organism>
<dbReference type="PANTHER" id="PTHR30636:SF3">
    <property type="entry name" value="UPF0701 PROTEIN YICC"/>
    <property type="match status" value="1"/>
</dbReference>
<name>A0A853F9P3_9BURK</name>
<dbReference type="RefSeq" id="WP_129968746.1">
    <property type="nucleotide sequence ID" value="NZ_JACCEW010000002.1"/>
</dbReference>
<dbReference type="OrthoDB" id="9771229at2"/>
<evidence type="ECO:0000256" key="5">
    <source>
        <dbReference type="ARBA" id="ARBA00035648"/>
    </source>
</evidence>
<evidence type="ECO:0000313" key="10">
    <source>
        <dbReference type="Proteomes" id="UP000580517"/>
    </source>
</evidence>
<dbReference type="InterPro" id="IPR013551">
    <property type="entry name" value="YicC-like_C"/>
</dbReference>
<gene>
    <name evidence="9" type="ORF">H0A68_07995</name>
</gene>
<feature type="compositionally biased region" description="Gly residues" evidence="6">
    <location>
        <begin position="255"/>
        <end position="264"/>
    </location>
</feature>
<dbReference type="Pfam" id="PF08340">
    <property type="entry name" value="YicC-like_C"/>
    <property type="match status" value="1"/>
</dbReference>
<proteinExistence type="inferred from homology"/>
<comment type="similarity">
    <text evidence="5">Belongs to the YicC/YloC family.</text>
</comment>
<dbReference type="NCBIfam" id="TIGR00255">
    <property type="entry name" value="YicC/YloC family endoribonuclease"/>
    <property type="match status" value="1"/>
</dbReference>
<evidence type="ECO:0000256" key="6">
    <source>
        <dbReference type="SAM" id="MobiDB-lite"/>
    </source>
</evidence>
<protein>
    <submittedName>
        <fullName evidence="9">YicC family protein</fullName>
    </submittedName>
</protein>
<feature type="region of interest" description="Disordered" evidence="6">
    <location>
        <begin position="249"/>
        <end position="268"/>
    </location>
</feature>
<comment type="caution">
    <text evidence="9">The sequence shown here is derived from an EMBL/GenBank/DDBJ whole genome shotgun (WGS) entry which is preliminary data.</text>
</comment>
<dbReference type="EMBL" id="JACCEW010000002">
    <property type="protein sequence ID" value="NYT36813.1"/>
    <property type="molecule type" value="Genomic_DNA"/>
</dbReference>
<dbReference type="AlphaFoldDB" id="A0A853F9P3"/>
<evidence type="ECO:0000256" key="3">
    <source>
        <dbReference type="ARBA" id="ARBA00022759"/>
    </source>
</evidence>
<dbReference type="PANTHER" id="PTHR30636">
    <property type="entry name" value="UPF0701 PROTEIN YICC"/>
    <property type="match status" value="1"/>
</dbReference>
<feature type="domain" description="Endoribonuclease YicC-like N-terminal" evidence="7">
    <location>
        <begin position="2"/>
        <end position="154"/>
    </location>
</feature>
<sequence>MIRSMTAFGSARAESQHGSVAVEFRSVNSRFLDVGFRLPEDLRMAEGLIREQLGQYVKRGKIEVRINYTRPDARATPALDPEVLTHTARALALAREHIPDAAPPSLTELLAASRGADSTGGFDPDIWLPLCEQATVAALRELQAAREREGQRLADMMLGCASTVAGIVDEVSQALPGILAEQQRKIADRLRDALLAASPDGFAQISGEELSARIAQEASLFSLRIDVAEELSRLQSHIAELRHLLAPVPPDKGEGQIGKQGGTRSGSAGKRLDFLFQEMNREANTLGSKAGALLMTRAAIDLKLQIEQMREQAQNIE</sequence>
<evidence type="ECO:0000256" key="4">
    <source>
        <dbReference type="ARBA" id="ARBA00022801"/>
    </source>
</evidence>
<keyword evidence="4" id="KW-0378">Hydrolase</keyword>
<dbReference type="InterPro" id="IPR013527">
    <property type="entry name" value="YicC-like_N"/>
</dbReference>
<evidence type="ECO:0000256" key="1">
    <source>
        <dbReference type="ARBA" id="ARBA00001968"/>
    </source>
</evidence>
<feature type="domain" description="Endoribonuclease YicC-like C-terminal" evidence="8">
    <location>
        <begin position="181"/>
        <end position="317"/>
    </location>
</feature>
<accession>A0A853F9P3</accession>
<keyword evidence="2" id="KW-0540">Nuclease</keyword>
<dbReference type="Pfam" id="PF03755">
    <property type="entry name" value="YicC-like_N"/>
    <property type="match status" value="1"/>
</dbReference>
<keyword evidence="10" id="KW-1185">Reference proteome</keyword>
<dbReference type="GO" id="GO:0004521">
    <property type="term" value="F:RNA endonuclease activity"/>
    <property type="evidence" value="ECO:0007669"/>
    <property type="project" value="InterPro"/>
</dbReference>
<dbReference type="Proteomes" id="UP000580517">
    <property type="component" value="Unassembled WGS sequence"/>
</dbReference>
<dbReference type="GO" id="GO:0016787">
    <property type="term" value="F:hydrolase activity"/>
    <property type="evidence" value="ECO:0007669"/>
    <property type="project" value="UniProtKB-KW"/>
</dbReference>
<evidence type="ECO:0000313" key="9">
    <source>
        <dbReference type="EMBL" id="NYT36813.1"/>
    </source>
</evidence>
<keyword evidence="3" id="KW-0255">Endonuclease</keyword>
<comment type="cofactor">
    <cofactor evidence="1">
        <name>a divalent metal cation</name>
        <dbReference type="ChEBI" id="CHEBI:60240"/>
    </cofactor>
</comment>